<name>A0ABW1G6W8_9ACTN</name>
<dbReference type="Gene3D" id="1.10.357.10">
    <property type="entry name" value="Tetracycline Repressor, domain 2"/>
    <property type="match status" value="1"/>
</dbReference>
<dbReference type="EMBL" id="JBHSQJ010000122">
    <property type="protein sequence ID" value="MFC5910505.1"/>
    <property type="molecule type" value="Genomic_DNA"/>
</dbReference>
<proteinExistence type="predicted"/>
<dbReference type="PANTHER" id="PTHR30055:SF209">
    <property type="entry name" value="POSSIBLE TRANSCRIPTIONAL REGULATORY PROTEIN (PROBABLY TETR-FAMILY)"/>
    <property type="match status" value="1"/>
</dbReference>
<evidence type="ECO:0000256" key="2">
    <source>
        <dbReference type="PROSITE-ProRule" id="PRU00335"/>
    </source>
</evidence>
<keyword evidence="5" id="KW-1185">Reference proteome</keyword>
<dbReference type="Pfam" id="PF00440">
    <property type="entry name" value="TetR_N"/>
    <property type="match status" value="1"/>
</dbReference>
<dbReference type="InterPro" id="IPR009057">
    <property type="entry name" value="Homeodomain-like_sf"/>
</dbReference>
<dbReference type="PANTHER" id="PTHR30055">
    <property type="entry name" value="HTH-TYPE TRANSCRIPTIONAL REGULATOR RUTR"/>
    <property type="match status" value="1"/>
</dbReference>
<dbReference type="InterPro" id="IPR050109">
    <property type="entry name" value="HTH-type_TetR-like_transc_reg"/>
</dbReference>
<sequence>MTASQLPAPQRSHARSNRARILATAREEFGRNPDATFDELARAAGVARRTLFGHFPNRQALIAALAEEATQSIEEAVDAARRPGDDAATAMVRMTLAMWTVGDRYRMLISLARRDIGEEGVRAALEPARAEATANIRRGQQDGVFADVLPAPVLSRALEALTLALVEEQDSPDWTSPSGEAVAVALLIASGVSRSKAHDLVRAVLDSAGRAG</sequence>
<evidence type="ECO:0000313" key="5">
    <source>
        <dbReference type="Proteomes" id="UP001596174"/>
    </source>
</evidence>
<keyword evidence="1 2" id="KW-0238">DNA-binding</keyword>
<gene>
    <name evidence="4" type="ORF">ACFP3V_25220</name>
</gene>
<organism evidence="4 5">
    <name type="scientific">Streptacidiphilus monticola</name>
    <dbReference type="NCBI Taxonomy" id="2161674"/>
    <lineage>
        <taxon>Bacteria</taxon>
        <taxon>Bacillati</taxon>
        <taxon>Actinomycetota</taxon>
        <taxon>Actinomycetes</taxon>
        <taxon>Kitasatosporales</taxon>
        <taxon>Streptomycetaceae</taxon>
        <taxon>Streptacidiphilus</taxon>
    </lineage>
</organism>
<reference evidence="5" key="1">
    <citation type="journal article" date="2019" name="Int. J. Syst. Evol. Microbiol.">
        <title>The Global Catalogue of Microorganisms (GCM) 10K type strain sequencing project: providing services to taxonomists for standard genome sequencing and annotation.</title>
        <authorList>
            <consortium name="The Broad Institute Genomics Platform"/>
            <consortium name="The Broad Institute Genome Sequencing Center for Infectious Disease"/>
            <person name="Wu L."/>
            <person name="Ma J."/>
        </authorList>
    </citation>
    <scope>NUCLEOTIDE SEQUENCE [LARGE SCALE GENOMIC DNA]</scope>
    <source>
        <strain evidence="5">JCM 4816</strain>
    </source>
</reference>
<feature type="DNA-binding region" description="H-T-H motif" evidence="2">
    <location>
        <begin position="36"/>
        <end position="55"/>
    </location>
</feature>
<dbReference type="Proteomes" id="UP001596174">
    <property type="component" value="Unassembled WGS sequence"/>
</dbReference>
<evidence type="ECO:0000313" key="4">
    <source>
        <dbReference type="EMBL" id="MFC5910505.1"/>
    </source>
</evidence>
<dbReference type="SUPFAM" id="SSF46689">
    <property type="entry name" value="Homeodomain-like"/>
    <property type="match status" value="1"/>
</dbReference>
<dbReference type="InterPro" id="IPR001647">
    <property type="entry name" value="HTH_TetR"/>
</dbReference>
<dbReference type="PROSITE" id="PS50977">
    <property type="entry name" value="HTH_TETR_2"/>
    <property type="match status" value="1"/>
</dbReference>
<protein>
    <submittedName>
        <fullName evidence="4">TetR/AcrR family transcriptional regulator</fullName>
    </submittedName>
</protein>
<evidence type="ECO:0000256" key="1">
    <source>
        <dbReference type="ARBA" id="ARBA00023125"/>
    </source>
</evidence>
<comment type="caution">
    <text evidence="4">The sequence shown here is derived from an EMBL/GenBank/DDBJ whole genome shotgun (WGS) entry which is preliminary data.</text>
</comment>
<dbReference type="RefSeq" id="WP_380587801.1">
    <property type="nucleotide sequence ID" value="NZ_JBHSQJ010000122.1"/>
</dbReference>
<evidence type="ECO:0000259" key="3">
    <source>
        <dbReference type="PROSITE" id="PS50977"/>
    </source>
</evidence>
<feature type="domain" description="HTH tetR-type" evidence="3">
    <location>
        <begin position="15"/>
        <end position="73"/>
    </location>
</feature>
<accession>A0ABW1G6W8</accession>